<feature type="domain" description="DUF6593" evidence="1">
    <location>
        <begin position="33"/>
        <end position="166"/>
    </location>
</feature>
<dbReference type="AlphaFoldDB" id="A0AAW0GWE2"/>
<evidence type="ECO:0000313" key="2">
    <source>
        <dbReference type="EMBL" id="KAK7695689.1"/>
    </source>
</evidence>
<organism evidence="2 3">
    <name type="scientific">Cerrena zonata</name>
    <dbReference type="NCBI Taxonomy" id="2478898"/>
    <lineage>
        <taxon>Eukaryota</taxon>
        <taxon>Fungi</taxon>
        <taxon>Dikarya</taxon>
        <taxon>Basidiomycota</taxon>
        <taxon>Agaricomycotina</taxon>
        <taxon>Agaricomycetes</taxon>
        <taxon>Polyporales</taxon>
        <taxon>Cerrenaceae</taxon>
        <taxon>Cerrena</taxon>
    </lineage>
</organism>
<reference evidence="2 3" key="1">
    <citation type="submission" date="2022-09" db="EMBL/GenBank/DDBJ databases">
        <authorList>
            <person name="Palmer J.M."/>
        </authorList>
    </citation>
    <scope>NUCLEOTIDE SEQUENCE [LARGE SCALE GENOMIC DNA]</scope>
    <source>
        <strain evidence="2 3">DSM 7382</strain>
    </source>
</reference>
<protein>
    <recommendedName>
        <fullName evidence="1">DUF6593 domain-containing protein</fullName>
    </recommendedName>
</protein>
<evidence type="ECO:0000313" key="3">
    <source>
        <dbReference type="Proteomes" id="UP001385951"/>
    </source>
</evidence>
<accession>A0AAW0GWE2</accession>
<keyword evidence="3" id="KW-1185">Reference proteome</keyword>
<evidence type="ECO:0000259" key="1">
    <source>
        <dbReference type="Pfam" id="PF20236"/>
    </source>
</evidence>
<dbReference type="Pfam" id="PF20236">
    <property type="entry name" value="DUF6593"/>
    <property type="match status" value="1"/>
</dbReference>
<dbReference type="InterPro" id="IPR046528">
    <property type="entry name" value="DUF6593"/>
</dbReference>
<comment type="caution">
    <text evidence="2">The sequence shown here is derived from an EMBL/GenBank/DDBJ whole genome shotgun (WGS) entry which is preliminary data.</text>
</comment>
<gene>
    <name evidence="2" type="ORF">QCA50_000325</name>
</gene>
<name>A0AAW0GWE2_9APHY</name>
<dbReference type="Proteomes" id="UP001385951">
    <property type="component" value="Unassembled WGS sequence"/>
</dbReference>
<proteinExistence type="predicted"/>
<sequence length="176" mass="20413">MSNGDLRLHFVFSERFDMRTFNVNRLDADGVSEVTLYKVFHPLPDSLVSETIFERMNFATGQWDKAGIIEWSNRTTCGVFFGGIPPKIGMRELRKKKKNNSKSRRFKAGGTEYKWKLQPEDTGDTGLVCEGSRGKVVATWTHETNILYVSERVVDQLDHIVITCLMNLWMWTMRLW</sequence>
<dbReference type="EMBL" id="JASBNA010000001">
    <property type="protein sequence ID" value="KAK7695689.1"/>
    <property type="molecule type" value="Genomic_DNA"/>
</dbReference>